<comment type="caution">
    <text evidence="7">The sequence shown here is derived from an EMBL/GenBank/DDBJ whole genome shotgun (WGS) entry which is preliminary data.</text>
</comment>
<dbReference type="Proteomes" id="UP000315252">
    <property type="component" value="Unassembled WGS sequence"/>
</dbReference>
<feature type="transmembrane region" description="Helical" evidence="6">
    <location>
        <begin position="188"/>
        <end position="206"/>
    </location>
</feature>
<keyword evidence="3 6" id="KW-0812">Transmembrane</keyword>
<evidence type="ECO:0000256" key="5">
    <source>
        <dbReference type="ARBA" id="ARBA00023136"/>
    </source>
</evidence>
<dbReference type="PIRSF" id="PIRSF006324">
    <property type="entry name" value="LeuE"/>
    <property type="match status" value="1"/>
</dbReference>
<sequence length="210" mass="22308">MLDLQTLVLFSTASLALCATPGPDMILVAARSAAQGRTAGLVTHFGVAAGSAFHAIIMALGLSQLFLAVPYAYDLVRYLGAAYLLYLAWQAFTATNSFSVKSPGGKQMSLLVIFKQGLISNILNPKVALFYLALFPQFLDPANGSVAVQIIVLAIILQVVGLGVHGVVIWLAGSMSLLLSNGRVFARWSRYFLGAVFGGLAARLIFDGQR</sequence>
<evidence type="ECO:0000256" key="6">
    <source>
        <dbReference type="SAM" id="Phobius"/>
    </source>
</evidence>
<keyword evidence="5 6" id="KW-0472">Membrane</keyword>
<evidence type="ECO:0000256" key="1">
    <source>
        <dbReference type="ARBA" id="ARBA00004651"/>
    </source>
</evidence>
<accession>A0A545SST8</accession>
<dbReference type="RefSeq" id="WP_142900036.1">
    <property type="nucleotide sequence ID" value="NZ_ML660077.1"/>
</dbReference>
<dbReference type="GO" id="GO:0005886">
    <property type="term" value="C:plasma membrane"/>
    <property type="evidence" value="ECO:0007669"/>
    <property type="project" value="UniProtKB-SubCell"/>
</dbReference>
<evidence type="ECO:0000256" key="4">
    <source>
        <dbReference type="ARBA" id="ARBA00022989"/>
    </source>
</evidence>
<proteinExistence type="predicted"/>
<dbReference type="EMBL" id="VHSH01000026">
    <property type="protein sequence ID" value="TQV68034.1"/>
    <property type="molecule type" value="Genomic_DNA"/>
</dbReference>
<organism evidence="7 8">
    <name type="scientific">Denitrobaculum tricleocarpae</name>
    <dbReference type="NCBI Taxonomy" id="2591009"/>
    <lineage>
        <taxon>Bacteria</taxon>
        <taxon>Pseudomonadati</taxon>
        <taxon>Pseudomonadota</taxon>
        <taxon>Alphaproteobacteria</taxon>
        <taxon>Rhodospirillales</taxon>
        <taxon>Rhodospirillaceae</taxon>
        <taxon>Denitrobaculum</taxon>
    </lineage>
</organism>
<feature type="transmembrane region" description="Helical" evidence="6">
    <location>
        <begin position="112"/>
        <end position="134"/>
    </location>
</feature>
<feature type="transmembrane region" description="Helical" evidence="6">
    <location>
        <begin position="46"/>
        <end position="68"/>
    </location>
</feature>
<evidence type="ECO:0000313" key="7">
    <source>
        <dbReference type="EMBL" id="TQV68034.1"/>
    </source>
</evidence>
<comment type="subcellular location">
    <subcellularLocation>
        <location evidence="1">Cell membrane</location>
        <topology evidence="1">Multi-pass membrane protein</topology>
    </subcellularLocation>
</comment>
<keyword evidence="4 6" id="KW-1133">Transmembrane helix</keyword>
<dbReference type="OrthoDB" id="9807053at2"/>
<dbReference type="AlphaFoldDB" id="A0A545SST8"/>
<dbReference type="Pfam" id="PF01810">
    <property type="entry name" value="LysE"/>
    <property type="match status" value="1"/>
</dbReference>
<dbReference type="PANTHER" id="PTHR30086">
    <property type="entry name" value="ARGININE EXPORTER PROTEIN ARGO"/>
    <property type="match status" value="1"/>
</dbReference>
<evidence type="ECO:0000313" key="8">
    <source>
        <dbReference type="Proteomes" id="UP000315252"/>
    </source>
</evidence>
<protein>
    <submittedName>
        <fullName evidence="7">LysE family translocator</fullName>
    </submittedName>
</protein>
<name>A0A545SST8_9PROT</name>
<feature type="transmembrane region" description="Helical" evidence="6">
    <location>
        <begin position="146"/>
        <end position="173"/>
    </location>
</feature>
<dbReference type="InterPro" id="IPR001123">
    <property type="entry name" value="LeuE-type"/>
</dbReference>
<evidence type="ECO:0000256" key="3">
    <source>
        <dbReference type="ARBA" id="ARBA00022692"/>
    </source>
</evidence>
<keyword evidence="8" id="KW-1185">Reference proteome</keyword>
<gene>
    <name evidence="7" type="ORF">FKG95_29375</name>
</gene>
<reference evidence="7 8" key="1">
    <citation type="submission" date="2019-06" db="EMBL/GenBank/DDBJ databases">
        <title>Whole genome sequence for Rhodospirillaceae sp. R148.</title>
        <authorList>
            <person name="Wang G."/>
        </authorList>
    </citation>
    <scope>NUCLEOTIDE SEQUENCE [LARGE SCALE GENOMIC DNA]</scope>
    <source>
        <strain evidence="7 8">R148</strain>
    </source>
</reference>
<dbReference type="PANTHER" id="PTHR30086:SF20">
    <property type="entry name" value="ARGININE EXPORTER PROTEIN ARGO-RELATED"/>
    <property type="match status" value="1"/>
</dbReference>
<evidence type="ECO:0000256" key="2">
    <source>
        <dbReference type="ARBA" id="ARBA00022475"/>
    </source>
</evidence>
<keyword evidence="2" id="KW-1003">Cell membrane</keyword>
<dbReference type="GO" id="GO:0015171">
    <property type="term" value="F:amino acid transmembrane transporter activity"/>
    <property type="evidence" value="ECO:0007669"/>
    <property type="project" value="TreeGrafter"/>
</dbReference>
<feature type="transmembrane region" description="Helical" evidence="6">
    <location>
        <begin position="75"/>
        <end position="92"/>
    </location>
</feature>